<dbReference type="EMBL" id="HACM01002695">
    <property type="protein sequence ID" value="CRZ03137.1"/>
    <property type="molecule type" value="Transcribed_RNA"/>
</dbReference>
<organism evidence="1">
    <name type="scientific">Spongospora subterranea</name>
    <dbReference type="NCBI Taxonomy" id="70186"/>
    <lineage>
        <taxon>Eukaryota</taxon>
        <taxon>Sar</taxon>
        <taxon>Rhizaria</taxon>
        <taxon>Endomyxa</taxon>
        <taxon>Phytomyxea</taxon>
        <taxon>Plasmodiophorida</taxon>
        <taxon>Plasmodiophoridae</taxon>
        <taxon>Spongospora</taxon>
    </lineage>
</organism>
<reference evidence="1" key="1">
    <citation type="submission" date="2015-04" db="EMBL/GenBank/DDBJ databases">
        <title>The genome sequence of the plant pathogenic Rhizarian Plasmodiophora brassicae reveals insights in its biotrophic life cycle and the origin of chitin synthesis.</title>
        <authorList>
            <person name="Schwelm A."/>
            <person name="Fogelqvist J."/>
            <person name="Knaust A."/>
            <person name="Julke S."/>
            <person name="Lilja T."/>
            <person name="Dhandapani V."/>
            <person name="Bonilla-Rosso G."/>
            <person name="Karlsson M."/>
            <person name="Shevchenko A."/>
            <person name="Choi S.R."/>
            <person name="Kim H.G."/>
            <person name="Park J.Y."/>
            <person name="Lim Y.P."/>
            <person name="Ludwig-Muller J."/>
            <person name="Dixelius C."/>
        </authorList>
    </citation>
    <scope>NUCLEOTIDE SEQUENCE</scope>
    <source>
        <tissue evidence="1">Potato root galls</tissue>
    </source>
</reference>
<dbReference type="Pfam" id="PF06224">
    <property type="entry name" value="AlkZ-like"/>
    <property type="match status" value="1"/>
</dbReference>
<evidence type="ECO:0000313" key="1">
    <source>
        <dbReference type="EMBL" id="CRZ03137.1"/>
    </source>
</evidence>
<accession>A0A0H5QNI1</accession>
<sequence>MDKVRQWRMSVNGLYGTGFQSPESVADALFGVQAQEHVASVISIWNRLQDGSHLCGKKNQRNTIDKATILAKGDNLIKLWGQRGTLHVFCIKDWPIVASSFGQALLDQRNNRVADPLQIRRHVDRIVKEFESNSHQTNRDRFDPMISRGIRMMLTLEGHGAWRYHSLPNKICNLTPRSSLYPSTWNLPPRLDALRVAALRYFASYGPALEIDFRFMMGITALPSKTVIASLIEAGELVQITIDARPYLLPSVLKRQFESFIVTSSPVRLLYKFDPILLAHSDKSWLIEPEYKARVWGKCAVVHATVLIKGKISGIWKLSWPRKLQAKVDITLFHDIKASDRKAIDMQIAGIARCLQAEEYCIDYHV</sequence>
<evidence type="ECO:0008006" key="2">
    <source>
        <dbReference type="Google" id="ProtNLM"/>
    </source>
</evidence>
<dbReference type="PANTHER" id="PTHR38479">
    <property type="entry name" value="LMO0824 PROTEIN"/>
    <property type="match status" value="1"/>
</dbReference>
<proteinExistence type="predicted"/>
<protein>
    <recommendedName>
        <fullName evidence="2">Winged helix DNA-binding domain-containing protein</fullName>
    </recommendedName>
</protein>
<dbReference type="AlphaFoldDB" id="A0A0H5QNI1"/>
<dbReference type="InterPro" id="IPR009351">
    <property type="entry name" value="AlkZ-like"/>
</dbReference>
<name>A0A0H5QNI1_9EUKA</name>
<dbReference type="PANTHER" id="PTHR38479:SF2">
    <property type="entry name" value="WINGED HELIX DNA-BINDING DOMAIN-CONTAINING PROTEIN"/>
    <property type="match status" value="1"/>
</dbReference>